<proteinExistence type="predicted"/>
<dbReference type="EMBL" id="JAEPRB010000009">
    <property type="protein sequence ID" value="KAG2227219.1"/>
    <property type="molecule type" value="Genomic_DNA"/>
</dbReference>
<evidence type="ECO:0000256" key="2">
    <source>
        <dbReference type="SAM" id="MobiDB-lite"/>
    </source>
</evidence>
<accession>A0A8H7SBF8</accession>
<dbReference type="OrthoDB" id="10413018at2759"/>
<reference evidence="3 4" key="1">
    <citation type="submission" date="2020-12" db="EMBL/GenBank/DDBJ databases">
        <title>Metabolic potential, ecology and presence of endohyphal bacteria is reflected in genomic diversity of Mucoromycotina.</title>
        <authorList>
            <person name="Muszewska A."/>
            <person name="Okrasinska A."/>
            <person name="Steczkiewicz K."/>
            <person name="Drgas O."/>
            <person name="Orlowska M."/>
            <person name="Perlinska-Lenart U."/>
            <person name="Aleksandrzak-Piekarczyk T."/>
            <person name="Szatraj K."/>
            <person name="Zielenkiewicz U."/>
            <person name="Pilsyk S."/>
            <person name="Malc E."/>
            <person name="Mieczkowski P."/>
            <person name="Kruszewska J.S."/>
            <person name="Biernat P."/>
            <person name="Pawlowska J."/>
        </authorList>
    </citation>
    <scope>NUCLEOTIDE SEQUENCE [LARGE SCALE GENOMIC DNA]</scope>
    <source>
        <strain evidence="3 4">CBS 142.35</strain>
    </source>
</reference>
<feature type="region of interest" description="Disordered" evidence="2">
    <location>
        <begin position="255"/>
        <end position="279"/>
    </location>
</feature>
<keyword evidence="4" id="KW-1185">Reference proteome</keyword>
<sequence length="307" mass="35912">MATLSNSDTYLNSLPHDRYDEEDIEHMDRISSHPTRETTLNMFRRRTNIEQQDTATTKTTTSRFSQQEKTEALSRSPIESKATPYHSSLNIPKFSSTLPSRASSMAASSNNQQKPRLRRSTTNFYNRCQQPASAIPQHQTIPETEVDNYNEEETETYKGTEKVSVDQNILFYQAIPRTTLEKGKWVKDQFFTAHSESEFSKNDVQETTPWLTTLHQYIEHSQKEILTKEKELLELRKELKLLEKVQAQAQEKINLHHTKEDHNDEKMEKNHDKQVNNKERSKEKLFLSLRKQAVNCINNIASYYKIK</sequence>
<feature type="region of interest" description="Disordered" evidence="2">
    <location>
        <begin position="43"/>
        <end position="117"/>
    </location>
</feature>
<feature type="compositionally biased region" description="Low complexity" evidence="2">
    <location>
        <begin position="100"/>
        <end position="109"/>
    </location>
</feature>
<evidence type="ECO:0000256" key="1">
    <source>
        <dbReference type="SAM" id="Coils"/>
    </source>
</evidence>
<dbReference type="AlphaFoldDB" id="A0A8H7SBF8"/>
<keyword evidence="1" id="KW-0175">Coiled coil</keyword>
<feature type="coiled-coil region" evidence="1">
    <location>
        <begin position="218"/>
        <end position="252"/>
    </location>
</feature>
<name>A0A8H7SBF8_9FUNG</name>
<organism evidence="3 4">
    <name type="scientific">Circinella minor</name>
    <dbReference type="NCBI Taxonomy" id="1195481"/>
    <lineage>
        <taxon>Eukaryota</taxon>
        <taxon>Fungi</taxon>
        <taxon>Fungi incertae sedis</taxon>
        <taxon>Mucoromycota</taxon>
        <taxon>Mucoromycotina</taxon>
        <taxon>Mucoromycetes</taxon>
        <taxon>Mucorales</taxon>
        <taxon>Lichtheimiaceae</taxon>
        <taxon>Circinella</taxon>
    </lineage>
</organism>
<dbReference type="Proteomes" id="UP000646827">
    <property type="component" value="Unassembled WGS sequence"/>
</dbReference>
<protein>
    <submittedName>
        <fullName evidence="3">Uncharacterized protein</fullName>
    </submittedName>
</protein>
<gene>
    <name evidence="3" type="ORF">INT45_008463</name>
</gene>
<comment type="caution">
    <text evidence="3">The sequence shown here is derived from an EMBL/GenBank/DDBJ whole genome shotgun (WGS) entry which is preliminary data.</text>
</comment>
<evidence type="ECO:0000313" key="4">
    <source>
        <dbReference type="Proteomes" id="UP000646827"/>
    </source>
</evidence>
<feature type="compositionally biased region" description="Polar residues" evidence="2">
    <location>
        <begin position="85"/>
        <end position="99"/>
    </location>
</feature>
<evidence type="ECO:0000313" key="3">
    <source>
        <dbReference type="EMBL" id="KAG2227219.1"/>
    </source>
</evidence>